<keyword evidence="2" id="KW-1185">Reference proteome</keyword>
<accession>A0A4C1WJ15</accession>
<sequence>MEEKCHAFNIGRYSRSGECDRQRPPTVFRPAWPVRSDSLDPERSPYPTSAVVLSSASFGLNAFGDESPCKTTIYNWFSEFKCGRVILSDEFRDGRPSTVVNNDAVRRIV</sequence>
<evidence type="ECO:0000313" key="2">
    <source>
        <dbReference type="Proteomes" id="UP000299102"/>
    </source>
</evidence>
<proteinExistence type="predicted"/>
<organism evidence="1 2">
    <name type="scientific">Eumeta variegata</name>
    <name type="common">Bagworm moth</name>
    <name type="synonym">Eumeta japonica</name>
    <dbReference type="NCBI Taxonomy" id="151549"/>
    <lineage>
        <taxon>Eukaryota</taxon>
        <taxon>Metazoa</taxon>
        <taxon>Ecdysozoa</taxon>
        <taxon>Arthropoda</taxon>
        <taxon>Hexapoda</taxon>
        <taxon>Insecta</taxon>
        <taxon>Pterygota</taxon>
        <taxon>Neoptera</taxon>
        <taxon>Endopterygota</taxon>
        <taxon>Lepidoptera</taxon>
        <taxon>Glossata</taxon>
        <taxon>Ditrysia</taxon>
        <taxon>Tineoidea</taxon>
        <taxon>Psychidae</taxon>
        <taxon>Oiketicinae</taxon>
        <taxon>Eumeta</taxon>
    </lineage>
</organism>
<comment type="caution">
    <text evidence="1">The sequence shown here is derived from an EMBL/GenBank/DDBJ whole genome shotgun (WGS) entry which is preliminary data.</text>
</comment>
<dbReference type="AlphaFoldDB" id="A0A4C1WJ15"/>
<protein>
    <recommendedName>
        <fullName evidence="3">Mos1 transposase HTH domain-containing protein</fullName>
    </recommendedName>
</protein>
<dbReference type="EMBL" id="BGZK01000580">
    <property type="protein sequence ID" value="GBP51408.1"/>
    <property type="molecule type" value="Genomic_DNA"/>
</dbReference>
<dbReference type="OrthoDB" id="10017160at2759"/>
<dbReference type="Proteomes" id="UP000299102">
    <property type="component" value="Unassembled WGS sequence"/>
</dbReference>
<evidence type="ECO:0008006" key="3">
    <source>
        <dbReference type="Google" id="ProtNLM"/>
    </source>
</evidence>
<gene>
    <name evidence="1" type="ORF">EVAR_38802_1</name>
</gene>
<evidence type="ECO:0000313" key="1">
    <source>
        <dbReference type="EMBL" id="GBP51408.1"/>
    </source>
</evidence>
<reference evidence="1 2" key="1">
    <citation type="journal article" date="2019" name="Commun. Biol.">
        <title>The bagworm genome reveals a unique fibroin gene that provides high tensile strength.</title>
        <authorList>
            <person name="Kono N."/>
            <person name="Nakamura H."/>
            <person name="Ohtoshi R."/>
            <person name="Tomita M."/>
            <person name="Numata K."/>
            <person name="Arakawa K."/>
        </authorList>
    </citation>
    <scope>NUCLEOTIDE SEQUENCE [LARGE SCALE GENOMIC DNA]</scope>
</reference>
<name>A0A4C1WJ15_EUMVA</name>